<reference evidence="3" key="1">
    <citation type="submission" date="2020-05" db="EMBL/GenBank/DDBJ databases">
        <title>Mycena genomes resolve the evolution of fungal bioluminescence.</title>
        <authorList>
            <person name="Tsai I.J."/>
        </authorList>
    </citation>
    <scope>NUCLEOTIDE SEQUENCE</scope>
    <source>
        <strain evidence="3">160909Yilan</strain>
    </source>
</reference>
<dbReference type="PANTHER" id="PTHR31912:SF34">
    <property type="entry name" value="NOTOCHORD-RELATED PROTEIN"/>
    <property type="match status" value="1"/>
</dbReference>
<dbReference type="Gene3D" id="1.20.930.20">
    <property type="entry name" value="Adaptor protein Cbl, N-terminal domain"/>
    <property type="match status" value="1"/>
</dbReference>
<proteinExistence type="predicted"/>
<dbReference type="PROSITE" id="PS00108">
    <property type="entry name" value="PROTEIN_KINASE_ST"/>
    <property type="match status" value="1"/>
</dbReference>
<organism evidence="3 4">
    <name type="scientific">Mycena sanguinolenta</name>
    <dbReference type="NCBI Taxonomy" id="230812"/>
    <lineage>
        <taxon>Eukaryota</taxon>
        <taxon>Fungi</taxon>
        <taxon>Dikarya</taxon>
        <taxon>Basidiomycota</taxon>
        <taxon>Agaricomycotina</taxon>
        <taxon>Agaricomycetes</taxon>
        <taxon>Agaricomycetidae</taxon>
        <taxon>Agaricales</taxon>
        <taxon>Marasmiineae</taxon>
        <taxon>Mycenaceae</taxon>
        <taxon>Mycena</taxon>
    </lineage>
</organism>
<dbReference type="InterPro" id="IPR036537">
    <property type="entry name" value="Adaptor_Cbl_N_dom_sf"/>
</dbReference>
<evidence type="ECO:0000313" key="4">
    <source>
        <dbReference type="Proteomes" id="UP000623467"/>
    </source>
</evidence>
<dbReference type="CDD" id="cd21037">
    <property type="entry name" value="MLKL_NTD"/>
    <property type="match status" value="1"/>
</dbReference>
<dbReference type="GO" id="GO:0004672">
    <property type="term" value="F:protein kinase activity"/>
    <property type="evidence" value="ECO:0007669"/>
    <property type="project" value="InterPro"/>
</dbReference>
<dbReference type="SMART" id="SM00220">
    <property type="entry name" value="S_TKc"/>
    <property type="match status" value="1"/>
</dbReference>
<dbReference type="InterPro" id="IPR059179">
    <property type="entry name" value="MLKL-like_MCAfunc"/>
</dbReference>
<dbReference type="OrthoDB" id="2246127at2759"/>
<dbReference type="InterPro" id="IPR000719">
    <property type="entry name" value="Prot_kinase_dom"/>
</dbReference>
<keyword evidence="4" id="KW-1185">Reference proteome</keyword>
<feature type="compositionally biased region" description="Basic and acidic residues" evidence="1">
    <location>
        <begin position="1397"/>
        <end position="1409"/>
    </location>
</feature>
<feature type="region of interest" description="Disordered" evidence="1">
    <location>
        <begin position="1372"/>
        <end position="1409"/>
    </location>
</feature>
<name>A0A8H6YXN8_9AGAR</name>
<dbReference type="PROSITE" id="PS50011">
    <property type="entry name" value="PROTEIN_KINASE_DOM"/>
    <property type="match status" value="1"/>
</dbReference>
<evidence type="ECO:0000259" key="2">
    <source>
        <dbReference type="PROSITE" id="PS50011"/>
    </source>
</evidence>
<accession>A0A8H6YXN8</accession>
<dbReference type="InterPro" id="IPR011009">
    <property type="entry name" value="Kinase-like_dom_sf"/>
</dbReference>
<dbReference type="Proteomes" id="UP000623467">
    <property type="component" value="Unassembled WGS sequence"/>
</dbReference>
<dbReference type="InterPro" id="IPR008271">
    <property type="entry name" value="Ser/Thr_kinase_AS"/>
</dbReference>
<comment type="caution">
    <text evidence="3">The sequence shown here is derived from an EMBL/GenBank/DDBJ whole genome shotgun (WGS) entry which is preliminary data.</text>
</comment>
<protein>
    <recommendedName>
        <fullName evidence="2">Protein kinase domain-containing protein</fullName>
    </recommendedName>
</protein>
<dbReference type="GO" id="GO:0005524">
    <property type="term" value="F:ATP binding"/>
    <property type="evidence" value="ECO:0007669"/>
    <property type="project" value="InterPro"/>
</dbReference>
<sequence length="1409" mass="158998">MEKTSAQITAQFAPVPALGPIAELLCGIIQLCQNLTQNRNAAFQLRDRCHRLALMVYDKEVANESIAAVIDSLTRCLEQIYAKLSGWTQMDRVQGFLHQDEVAKDIERCHHMLSDCLESFQLISHTEIHDWQAQFRLDAEEDRRELIAYLADIEHSQAIINAALQSQSSDIQQMMAMMQQLMGQNLSTANQQHSGLSSNLYDLQFKSRELLPDLHLRYGEVIRIGHPSISGTSFMNIEGFYLGREKVAIKMVRAVNSNENSMRRLKRECEIWKKLWNLDKGVHILPFYGFCQEDGPFPYMVSPWQSNGNALTYVKNSNDKIDYLKLARGIALGLQVLHGMNPQVVHGDLKASNVLIDVAGNPLIADFDLSRIVEDITGIPFSQSRGVKDSYRWFAPEVCIGQDSALRNLLSSFTGNTVDPYPAPHAPPPSNSISWNLLYDDTDIPLNAEEQAVANIASAILLRYDDLPPSDDEFDERSDDETNLEDTAEPIVTNEPANTCKFDSQHEEQGRKRARTHASTEETSKYWFPWHDRITCTLDILMHLPRSVFSQRQLDLFLWLLKVNQVDDVPSVKSMQSLNAALQKMCGIETILYDGALGHKYYVNSLSQIIAQEMSNPKVRPHLSFYPEDSGPKLSEARQGQRWLKELPDSQTTPMLRIAQQDYFIHEPAMLRNGVCCIPTRWFTKDGQYFANCWLLQPVSTAELRGWRVFVKSEPSVVPATDFLKNFPEFRHDVESNFYDLPSPANIIDVYDETTGLTAQWTHTDPEVGNPWRAKADGCRVVCFPLWMYCDDTSGNVSKKWNEHNSFLITPAGLPREESQKEYNIHFLCTSNIAPPLEMLDGIVDQLDEAQKDGVWAWDSELNEPVLLIPEVLALLGDNPMQTQLPANTTSPVWRIKGLDPHQDTPVEILHVVLLGFVKYFWRDLVQLQLKNKDDKKELLITRLSSLDVSGLGISPLAGRTLVKYSGSLTGRDFRAIAQVAPFVLYDLVPLECFETWQALSKLIPLIWQPEIIDIDSHIALITKEIDSFLLHAARWTNRWFNKPKFHIILHLPAHIRRFGPAILFATEAFESFNAIIRAKSVHSNRHAPSRDIALAFAQGNRIRHLLSGGLFMLSRTADSAETSPSKFSKDADAWGSIGLGPRHLVDAPNTVTSYLGLREKQTPVSGVCTGDKLSNRPVERTQCGQHIAEYADMPGMFRTCKDLTLKNGDVCVPGSFVIVRDPHRIGETFVGRVEEIIQRIGSVQMYASKPDGILIQQVTLPPDRVRYGMPSVVLSGQRQVCQTESTFNIIAWTMPVHLPQHDPSFKSAFEPMRLDRRSHVKNPTDLILNTAQMRDAKYLQKFRIATPGLDCDSVIHQSAVNELAALKRATATAEGQSNRNRGPAPMEPTTTTTTRVEPRALTRLRDAP</sequence>
<dbReference type="GO" id="GO:0007166">
    <property type="term" value="P:cell surface receptor signaling pathway"/>
    <property type="evidence" value="ECO:0007669"/>
    <property type="project" value="InterPro"/>
</dbReference>
<feature type="domain" description="Protein kinase" evidence="2">
    <location>
        <begin position="218"/>
        <end position="520"/>
    </location>
</feature>
<dbReference type="Pfam" id="PF07714">
    <property type="entry name" value="PK_Tyr_Ser-Thr"/>
    <property type="match status" value="1"/>
</dbReference>
<dbReference type="EMBL" id="JACAZH010000006">
    <property type="protein sequence ID" value="KAF7366706.1"/>
    <property type="molecule type" value="Genomic_DNA"/>
</dbReference>
<dbReference type="InterPro" id="IPR001245">
    <property type="entry name" value="Ser-Thr/Tyr_kinase_cat_dom"/>
</dbReference>
<dbReference type="Gene3D" id="1.10.510.10">
    <property type="entry name" value="Transferase(Phosphotransferase) domain 1"/>
    <property type="match status" value="1"/>
</dbReference>
<evidence type="ECO:0000313" key="3">
    <source>
        <dbReference type="EMBL" id="KAF7366706.1"/>
    </source>
</evidence>
<dbReference type="SUPFAM" id="SSF56112">
    <property type="entry name" value="Protein kinase-like (PK-like)"/>
    <property type="match status" value="1"/>
</dbReference>
<gene>
    <name evidence="3" type="ORF">MSAN_00928700</name>
</gene>
<evidence type="ECO:0000256" key="1">
    <source>
        <dbReference type="SAM" id="MobiDB-lite"/>
    </source>
</evidence>
<dbReference type="PANTHER" id="PTHR31912">
    <property type="entry name" value="IP13529P"/>
    <property type="match status" value="1"/>
</dbReference>